<gene>
    <name evidence="3" type="ORF">ColSpa_12677</name>
</gene>
<keyword evidence="2" id="KW-0472">Membrane</keyword>
<feature type="transmembrane region" description="Helical" evidence="2">
    <location>
        <begin position="70"/>
        <end position="87"/>
    </location>
</feature>
<dbReference type="GO" id="GO:0015854">
    <property type="term" value="P:guanine transport"/>
    <property type="evidence" value="ECO:0007669"/>
    <property type="project" value="TreeGrafter"/>
</dbReference>
<evidence type="ECO:0000256" key="1">
    <source>
        <dbReference type="ARBA" id="ARBA00022448"/>
    </source>
</evidence>
<comment type="caution">
    <text evidence="3">The sequence shown here is derived from an EMBL/GenBank/DDBJ whole genome shotgun (WGS) entry which is preliminary data.</text>
</comment>
<organism evidence="3 4">
    <name type="scientific">Colletotrichum spaethianum</name>
    <dbReference type="NCBI Taxonomy" id="700344"/>
    <lineage>
        <taxon>Eukaryota</taxon>
        <taxon>Fungi</taxon>
        <taxon>Dikarya</taxon>
        <taxon>Ascomycota</taxon>
        <taxon>Pezizomycotina</taxon>
        <taxon>Sordariomycetes</taxon>
        <taxon>Hypocreomycetidae</taxon>
        <taxon>Glomerellales</taxon>
        <taxon>Glomerellaceae</taxon>
        <taxon>Colletotrichum</taxon>
        <taxon>Colletotrichum spaethianum species complex</taxon>
    </lineage>
</organism>
<keyword evidence="2" id="KW-0812">Transmembrane</keyword>
<accession>A0AA37PHN6</accession>
<dbReference type="AlphaFoldDB" id="A0AA37PHN6"/>
<dbReference type="GO" id="GO:0015853">
    <property type="term" value="P:adenine transport"/>
    <property type="evidence" value="ECO:0007669"/>
    <property type="project" value="TreeGrafter"/>
</dbReference>
<protein>
    <submittedName>
        <fullName evidence="3">Xyloglucan-specific endo-beta-1,4-glucanase A</fullName>
    </submittedName>
</protein>
<dbReference type="PANTHER" id="PTHR43337">
    <property type="entry name" value="XANTHINE/URACIL PERMEASE C887.17-RELATED"/>
    <property type="match status" value="1"/>
</dbReference>
<dbReference type="PANTHER" id="PTHR43337:SF3">
    <property type="entry name" value="PURINE TRANSPORTER"/>
    <property type="match status" value="1"/>
</dbReference>
<evidence type="ECO:0000256" key="2">
    <source>
        <dbReference type="SAM" id="Phobius"/>
    </source>
</evidence>
<evidence type="ECO:0000313" key="3">
    <source>
        <dbReference type="EMBL" id="GKT52496.1"/>
    </source>
</evidence>
<sequence length="151" mass="16571">MSRFEMRQWLVKLVPETIKTAAGVGIGFFLTETGLPYSAGIGAITGVARCPVEMIDAETQMCAGGIMSSPKLWTAIFAGGIFTAYLMSFRAKYAFIMGIALVSILSWPGVFVHTFLNSLMILTVWLSGGRLEPLKYDAKEYWSWRASGTKP</sequence>
<proteinExistence type="predicted"/>
<keyword evidence="2" id="KW-1133">Transmembrane helix</keyword>
<dbReference type="GO" id="GO:0005345">
    <property type="term" value="F:purine nucleobase transmembrane transporter activity"/>
    <property type="evidence" value="ECO:0007669"/>
    <property type="project" value="TreeGrafter"/>
</dbReference>
<dbReference type="RefSeq" id="XP_049134846.1">
    <property type="nucleotide sequence ID" value="XM_049278889.1"/>
</dbReference>
<name>A0AA37PHN6_9PEZI</name>
<dbReference type="Proteomes" id="UP001055115">
    <property type="component" value="Unassembled WGS sequence"/>
</dbReference>
<evidence type="ECO:0000313" key="4">
    <source>
        <dbReference type="Proteomes" id="UP001055115"/>
    </source>
</evidence>
<reference evidence="3 4" key="1">
    <citation type="submission" date="2022-03" db="EMBL/GenBank/DDBJ databases">
        <title>Genome data of Colletotrichum spp.</title>
        <authorList>
            <person name="Utami Y.D."/>
            <person name="Hiruma K."/>
        </authorList>
    </citation>
    <scope>NUCLEOTIDE SEQUENCE [LARGE SCALE GENOMIC DNA]</scope>
    <source>
        <strain evidence="3 4">MAFF 239500</strain>
    </source>
</reference>
<keyword evidence="1" id="KW-0813">Transport</keyword>
<feature type="transmembrane region" description="Helical" evidence="2">
    <location>
        <begin position="93"/>
        <end position="126"/>
    </location>
</feature>
<dbReference type="InterPro" id="IPR045018">
    <property type="entry name" value="Azg-like"/>
</dbReference>
<dbReference type="GeneID" id="73333479"/>
<keyword evidence="4" id="KW-1185">Reference proteome</keyword>
<dbReference type="GO" id="GO:0005886">
    <property type="term" value="C:plasma membrane"/>
    <property type="evidence" value="ECO:0007669"/>
    <property type="project" value="TreeGrafter"/>
</dbReference>
<dbReference type="EMBL" id="BQXU01000069">
    <property type="protein sequence ID" value="GKT52496.1"/>
    <property type="molecule type" value="Genomic_DNA"/>
</dbReference>